<keyword evidence="6" id="KW-1185">Reference proteome</keyword>
<dbReference type="InterPro" id="IPR007346">
    <property type="entry name" value="Endonuclease-I"/>
</dbReference>
<keyword evidence="2" id="KW-0540">Nuclease</keyword>
<dbReference type="EMBL" id="SWCI01000006">
    <property type="protein sequence ID" value="TKB48631.1"/>
    <property type="molecule type" value="Genomic_DNA"/>
</dbReference>
<dbReference type="PANTHER" id="PTHR33607:SF2">
    <property type="entry name" value="ENDONUCLEASE-1"/>
    <property type="match status" value="1"/>
</dbReference>
<dbReference type="Proteomes" id="UP000305674">
    <property type="component" value="Unassembled WGS sequence"/>
</dbReference>
<dbReference type="Pfam" id="PF04231">
    <property type="entry name" value="Endonuclease_1"/>
    <property type="match status" value="1"/>
</dbReference>
<feature type="signal peptide" evidence="4">
    <location>
        <begin position="1"/>
        <end position="17"/>
    </location>
</feature>
<evidence type="ECO:0000256" key="2">
    <source>
        <dbReference type="ARBA" id="ARBA00022722"/>
    </source>
</evidence>
<feature type="chain" id="PRO_5020929176" evidence="4">
    <location>
        <begin position="18"/>
        <end position="234"/>
    </location>
</feature>
<protein>
    <submittedName>
        <fullName evidence="5">Deoxyribonuclease</fullName>
    </submittedName>
</protein>
<sequence length="234" mass="27043">MKSLLFLLMASASVAAAPSSFNAAKKQLVSVYDQLPGATTFYCGCDYRRKGKKLLPDLHSCGYRVRKQKTRADRIEWEHVVPAWAFGHQLQCWQEGGRKNCRKDQRFKVMEADMHNLVPALGEVNGDRAHYRFSDMGQTPFQYGRCEMVVDFKGRRVQPPERARGAIARTYLYMQEQYRVKLSGSQLKLMQSWDNLYPVTTQECERHRRVSQRQGWPNPHVAQQCQQLEANANP</sequence>
<dbReference type="InterPro" id="IPR044925">
    <property type="entry name" value="His-Me_finger_sf"/>
</dbReference>
<keyword evidence="3" id="KW-0378">Hydrolase</keyword>
<dbReference type="SUPFAM" id="SSF54060">
    <property type="entry name" value="His-Me finger endonucleases"/>
    <property type="match status" value="1"/>
</dbReference>
<dbReference type="GO" id="GO:0016787">
    <property type="term" value="F:hydrolase activity"/>
    <property type="evidence" value="ECO:0007669"/>
    <property type="project" value="UniProtKB-KW"/>
</dbReference>
<evidence type="ECO:0000256" key="3">
    <source>
        <dbReference type="ARBA" id="ARBA00022801"/>
    </source>
</evidence>
<dbReference type="PANTHER" id="PTHR33607">
    <property type="entry name" value="ENDONUCLEASE-1"/>
    <property type="match status" value="1"/>
</dbReference>
<dbReference type="RefSeq" id="WP_136853308.1">
    <property type="nucleotide sequence ID" value="NZ_SWCI01000006.1"/>
</dbReference>
<name>A0A4U1BDH0_9GAMM</name>
<proteinExistence type="inferred from homology"/>
<evidence type="ECO:0000256" key="1">
    <source>
        <dbReference type="ARBA" id="ARBA00006429"/>
    </source>
</evidence>
<reference evidence="5 6" key="1">
    <citation type="submission" date="2019-04" db="EMBL/GenBank/DDBJ databases">
        <authorList>
            <person name="Hwang J.C."/>
        </authorList>
    </citation>
    <scope>NUCLEOTIDE SEQUENCE [LARGE SCALE GENOMIC DNA]</scope>
    <source>
        <strain evidence="5 6">IMCC35001</strain>
    </source>
</reference>
<comment type="caution">
    <text evidence="5">The sequence shown here is derived from an EMBL/GenBank/DDBJ whole genome shotgun (WGS) entry which is preliminary data.</text>
</comment>
<gene>
    <name evidence="5" type="ORF">FCL40_10760</name>
</gene>
<organism evidence="5 6">
    <name type="scientific">Ferrimonas sediminicola</name>
    <dbReference type="NCBI Taxonomy" id="2569538"/>
    <lineage>
        <taxon>Bacteria</taxon>
        <taxon>Pseudomonadati</taxon>
        <taxon>Pseudomonadota</taxon>
        <taxon>Gammaproteobacteria</taxon>
        <taxon>Alteromonadales</taxon>
        <taxon>Ferrimonadaceae</taxon>
        <taxon>Ferrimonas</taxon>
    </lineage>
</organism>
<dbReference type="OrthoDB" id="9800417at2"/>
<evidence type="ECO:0000313" key="6">
    <source>
        <dbReference type="Proteomes" id="UP000305674"/>
    </source>
</evidence>
<dbReference type="AlphaFoldDB" id="A0A4U1BDH0"/>
<evidence type="ECO:0000256" key="4">
    <source>
        <dbReference type="SAM" id="SignalP"/>
    </source>
</evidence>
<accession>A0A4U1BDH0</accession>
<comment type="similarity">
    <text evidence="1">Belongs to the EndA/NucM nuclease family.</text>
</comment>
<dbReference type="GO" id="GO:0004518">
    <property type="term" value="F:nuclease activity"/>
    <property type="evidence" value="ECO:0007669"/>
    <property type="project" value="UniProtKB-KW"/>
</dbReference>
<evidence type="ECO:0000313" key="5">
    <source>
        <dbReference type="EMBL" id="TKB48631.1"/>
    </source>
</evidence>
<keyword evidence="4" id="KW-0732">Signal</keyword>